<accession>A0A327VIY0</accession>
<dbReference type="RefSeq" id="WP_111595284.1">
    <property type="nucleotide sequence ID" value="NZ_QLMA01000011.1"/>
</dbReference>
<comment type="caution">
    <text evidence="1">The sequence shown here is derived from an EMBL/GenBank/DDBJ whole genome shotgun (WGS) entry which is preliminary data.</text>
</comment>
<dbReference type="EMBL" id="QLMA01000011">
    <property type="protein sequence ID" value="RAJ74062.1"/>
    <property type="molecule type" value="Genomic_DNA"/>
</dbReference>
<dbReference type="AlphaFoldDB" id="A0A327VIY0"/>
<sequence length="176" mass="20927">MILERYECSQINENAFVFATELGNQYCVKFDEHWVGRSGYMPGIGERISIYEMTFERWNICSNAHDPKVAATIVFKGLEYLRRNQVVFYTADNPSTRDKELFRLYHIWFWAAKRMAAGSEGAKAAFVDKKDKVVVYDDKEIFFSCFYMMDHWQSEVDYWFFDVLKELYPGSVIRKY</sequence>
<name>A0A327VIY0_9BACT</name>
<keyword evidence="2" id="KW-1185">Reference proteome</keyword>
<gene>
    <name evidence="1" type="ORF">CLV59_111182</name>
</gene>
<proteinExistence type="predicted"/>
<organism evidence="1 2">
    <name type="scientific">Chitinophaga dinghuensis</name>
    <dbReference type="NCBI Taxonomy" id="1539050"/>
    <lineage>
        <taxon>Bacteria</taxon>
        <taxon>Pseudomonadati</taxon>
        <taxon>Bacteroidota</taxon>
        <taxon>Chitinophagia</taxon>
        <taxon>Chitinophagales</taxon>
        <taxon>Chitinophagaceae</taxon>
        <taxon>Chitinophaga</taxon>
    </lineage>
</organism>
<dbReference type="Proteomes" id="UP000249819">
    <property type="component" value="Unassembled WGS sequence"/>
</dbReference>
<evidence type="ECO:0000313" key="2">
    <source>
        <dbReference type="Proteomes" id="UP000249819"/>
    </source>
</evidence>
<reference evidence="1 2" key="1">
    <citation type="submission" date="2018-06" db="EMBL/GenBank/DDBJ databases">
        <title>Genomic Encyclopedia of Archaeal and Bacterial Type Strains, Phase II (KMG-II): from individual species to whole genera.</title>
        <authorList>
            <person name="Goeker M."/>
        </authorList>
    </citation>
    <scope>NUCLEOTIDE SEQUENCE [LARGE SCALE GENOMIC DNA]</scope>
    <source>
        <strain evidence="1 2">DSM 29821</strain>
    </source>
</reference>
<evidence type="ECO:0000313" key="1">
    <source>
        <dbReference type="EMBL" id="RAJ74062.1"/>
    </source>
</evidence>
<protein>
    <submittedName>
        <fullName evidence="1">Uncharacterized protein</fullName>
    </submittedName>
</protein>
<dbReference type="OrthoDB" id="955741at2"/>